<proteinExistence type="predicted"/>
<evidence type="ECO:0000256" key="1">
    <source>
        <dbReference type="SAM" id="SignalP"/>
    </source>
</evidence>
<feature type="signal peptide" evidence="1">
    <location>
        <begin position="1"/>
        <end position="31"/>
    </location>
</feature>
<accession>A0ABS8YWA1</accession>
<dbReference type="EMBL" id="JAJUOS010000003">
    <property type="protein sequence ID" value="MCE5972798.1"/>
    <property type="molecule type" value="Genomic_DNA"/>
</dbReference>
<comment type="caution">
    <text evidence="2">The sequence shown here is derived from an EMBL/GenBank/DDBJ whole genome shotgun (WGS) entry which is preliminary data.</text>
</comment>
<evidence type="ECO:0000313" key="2">
    <source>
        <dbReference type="EMBL" id="MCE5972798.1"/>
    </source>
</evidence>
<reference evidence="2 3" key="1">
    <citation type="submission" date="2021-12" db="EMBL/GenBank/DDBJ databases">
        <title>Sinirhodobacter sp. WL0062 is a bacterium isolated from seawater.</title>
        <authorList>
            <person name="Wang L."/>
            <person name="He W."/>
            <person name="Zhang D.-F."/>
        </authorList>
    </citation>
    <scope>NUCLEOTIDE SEQUENCE [LARGE SCALE GENOMIC DNA]</scope>
    <source>
        <strain evidence="2 3">WL0062</strain>
    </source>
</reference>
<dbReference type="RefSeq" id="WP_233675813.1">
    <property type="nucleotide sequence ID" value="NZ_JAJUOS010000003.1"/>
</dbReference>
<gene>
    <name evidence="2" type="ORF">LZA78_04845</name>
</gene>
<evidence type="ECO:0000313" key="3">
    <source>
        <dbReference type="Proteomes" id="UP001521181"/>
    </source>
</evidence>
<dbReference type="Proteomes" id="UP001521181">
    <property type="component" value="Unassembled WGS sequence"/>
</dbReference>
<protein>
    <submittedName>
        <fullName evidence="2">DUF2059 domain-containing protein</fullName>
    </submittedName>
</protein>
<keyword evidence="3" id="KW-1185">Reference proteome</keyword>
<name>A0ABS8YWA1_9RHOB</name>
<organism evidence="2 3">
    <name type="scientific">Rhodobacter flavimaris</name>
    <dbReference type="NCBI Taxonomy" id="2907145"/>
    <lineage>
        <taxon>Bacteria</taxon>
        <taxon>Pseudomonadati</taxon>
        <taxon>Pseudomonadota</taxon>
        <taxon>Alphaproteobacteria</taxon>
        <taxon>Rhodobacterales</taxon>
        <taxon>Rhodobacter group</taxon>
        <taxon>Rhodobacter</taxon>
    </lineage>
</organism>
<sequence>MAWRFLRAGRGVMARVALTLLVSALPTAALRADPARISDLLHTGELFDVLQQEGLAYGDDLMQEIMGAPGDALWEREVSDIHDPAALRPRYDTLLAEGLAQADQPAIEGWLASDLGQRMIGLEISARRALLDPSVEEAALWAAEEADAKRDPRLAAVRGIMEAGDLIEPNVMGGLNANLAFYRAMAEGGAFPYEVTETDMLADVAAQEPEIRADVTHWIEGYLFMAYSPLSLEEMTQIAEFNASKSGQDLIRAQFEAFDVVYEESSAALGAALARRLNGQEL</sequence>
<feature type="chain" id="PRO_5046624505" evidence="1">
    <location>
        <begin position="32"/>
        <end position="282"/>
    </location>
</feature>
<keyword evidence="1" id="KW-0732">Signal</keyword>